<feature type="transmembrane region" description="Helical" evidence="10">
    <location>
        <begin position="310"/>
        <end position="328"/>
    </location>
</feature>
<dbReference type="Proteomes" id="UP000038045">
    <property type="component" value="Unplaced"/>
</dbReference>
<evidence type="ECO:0000256" key="5">
    <source>
        <dbReference type="ARBA" id="ARBA00023040"/>
    </source>
</evidence>
<feature type="transmembrane region" description="Helical" evidence="10">
    <location>
        <begin position="360"/>
        <end position="380"/>
    </location>
</feature>
<dbReference type="PRINTS" id="PR00237">
    <property type="entry name" value="GPCRRHODOPSN"/>
</dbReference>
<dbReference type="GO" id="GO:0042923">
    <property type="term" value="F:neuropeptide binding"/>
    <property type="evidence" value="ECO:0007669"/>
    <property type="project" value="TreeGrafter"/>
</dbReference>
<dbReference type="SUPFAM" id="SSF81321">
    <property type="entry name" value="Family A G protein-coupled receptor-like"/>
    <property type="match status" value="1"/>
</dbReference>
<feature type="transmembrane region" description="Helical" evidence="10">
    <location>
        <begin position="155"/>
        <end position="178"/>
    </location>
</feature>
<dbReference type="Pfam" id="PF00001">
    <property type="entry name" value="7tm_1"/>
    <property type="match status" value="1"/>
</dbReference>
<dbReference type="GO" id="GO:0004983">
    <property type="term" value="F:neuropeptide Y receptor activity"/>
    <property type="evidence" value="ECO:0007669"/>
    <property type="project" value="InterPro"/>
</dbReference>
<feature type="transmembrane region" description="Helical" evidence="10">
    <location>
        <begin position="38"/>
        <end position="65"/>
    </location>
</feature>
<name>A0A0N4Z018_PARTI</name>
<dbReference type="WBParaSite" id="PTRK_0000005000.1">
    <property type="protein sequence ID" value="PTRK_0000005000.1"/>
    <property type="gene ID" value="PTRK_0000005000"/>
</dbReference>
<dbReference type="CDD" id="cd15203">
    <property type="entry name" value="7tmA_NPYR-like"/>
    <property type="match status" value="1"/>
</dbReference>
<comment type="similarity">
    <text evidence="2 9">Belongs to the G-protein coupled receptor 1 family.</text>
</comment>
<evidence type="ECO:0000313" key="13">
    <source>
        <dbReference type="WBParaSite" id="PTRK_0000005000.1"/>
    </source>
</evidence>
<dbReference type="InterPro" id="IPR017452">
    <property type="entry name" value="GPCR_Rhodpsn_7TM"/>
</dbReference>
<evidence type="ECO:0000256" key="6">
    <source>
        <dbReference type="ARBA" id="ARBA00023136"/>
    </source>
</evidence>
<dbReference type="GO" id="GO:0043005">
    <property type="term" value="C:neuron projection"/>
    <property type="evidence" value="ECO:0007669"/>
    <property type="project" value="TreeGrafter"/>
</dbReference>
<feature type="domain" description="G-protein coupled receptors family 1 profile" evidence="11">
    <location>
        <begin position="56"/>
        <end position="377"/>
    </location>
</feature>
<reference evidence="13" key="1">
    <citation type="submission" date="2017-02" db="UniProtKB">
        <authorList>
            <consortium name="WormBaseParasite"/>
        </authorList>
    </citation>
    <scope>IDENTIFICATION</scope>
</reference>
<evidence type="ECO:0000313" key="12">
    <source>
        <dbReference type="Proteomes" id="UP000038045"/>
    </source>
</evidence>
<accession>A0A0N4Z018</accession>
<dbReference type="PRINTS" id="PR01012">
    <property type="entry name" value="NRPEPTIDEYR"/>
</dbReference>
<sequence>MMNYFDNNISVVEINNDSDDKCEVYYQMYPDPSSNPYVFIPFAIFYMVIFTLGIIGNVSIIYVTVRHKVLQSVQNMFILNLAASDIIVCLLSLPITPVTNVFKNWYFGEVLCRLIALIQGVSIYICTFSLGAIAVDRYILVVKPHSKALSRKGALIVTGILWTLSLIFNIPYVLFMYIQSYDGVCGVFCTEKWPNPESRRAYTLMVMVAQFVFPFSVMAFCYATIFSKLKSRAKLRIRKIDERFVALGRSSNYANISEHLVAEADDKNCVVLSTTLSTTTPLDSGQGNVPTLAIQKEKDKQRLLNQTRRNTIILVSMVVIFGLTWLPHNVVSLVLEYDEDQTIFKIDGDDDLDLSYLVNLFTHSIAMTNIVFNPVLYAWLNPQFRDLCIHTFYKNRKRKNTNKSLNKYGPSESKITQKESSIPLKDDRKDISISYTLQTNVDQHNCLPKKVNNNSDKLINKIDDDSAETIKIISSDSSLLDCEVAEGQYTSMEQSSSDCEDIIV</sequence>
<keyword evidence="4 10" id="KW-1133">Transmembrane helix</keyword>
<feature type="transmembrane region" description="Helical" evidence="10">
    <location>
        <begin position="201"/>
        <end position="226"/>
    </location>
</feature>
<evidence type="ECO:0000256" key="8">
    <source>
        <dbReference type="ARBA" id="ARBA00023224"/>
    </source>
</evidence>
<keyword evidence="8 9" id="KW-0807">Transducer</keyword>
<evidence type="ECO:0000256" key="7">
    <source>
        <dbReference type="ARBA" id="ARBA00023170"/>
    </source>
</evidence>
<proteinExistence type="inferred from homology"/>
<evidence type="ECO:0000256" key="2">
    <source>
        <dbReference type="ARBA" id="ARBA00010663"/>
    </source>
</evidence>
<evidence type="ECO:0000256" key="4">
    <source>
        <dbReference type="ARBA" id="ARBA00022989"/>
    </source>
</evidence>
<evidence type="ECO:0000256" key="3">
    <source>
        <dbReference type="ARBA" id="ARBA00022692"/>
    </source>
</evidence>
<dbReference type="InterPro" id="IPR000611">
    <property type="entry name" value="NPY_rcpt"/>
</dbReference>
<keyword evidence="7 9" id="KW-0675">Receptor</keyword>
<dbReference type="AlphaFoldDB" id="A0A0N4Z018"/>
<evidence type="ECO:0000256" key="1">
    <source>
        <dbReference type="ARBA" id="ARBA00004141"/>
    </source>
</evidence>
<dbReference type="PANTHER" id="PTHR24235">
    <property type="entry name" value="NEUROPEPTIDE Y RECEPTOR"/>
    <property type="match status" value="1"/>
</dbReference>
<dbReference type="GO" id="GO:0005886">
    <property type="term" value="C:plasma membrane"/>
    <property type="evidence" value="ECO:0007669"/>
    <property type="project" value="TreeGrafter"/>
</dbReference>
<feature type="transmembrane region" description="Helical" evidence="10">
    <location>
        <begin position="115"/>
        <end position="135"/>
    </location>
</feature>
<keyword evidence="3 9" id="KW-0812">Transmembrane</keyword>
<feature type="transmembrane region" description="Helical" evidence="10">
    <location>
        <begin position="77"/>
        <end position="95"/>
    </location>
</feature>
<comment type="subcellular location">
    <subcellularLocation>
        <location evidence="1">Membrane</location>
        <topology evidence="1">Multi-pass membrane protein</topology>
    </subcellularLocation>
</comment>
<keyword evidence="5 9" id="KW-0297">G-protein coupled receptor</keyword>
<evidence type="ECO:0000256" key="10">
    <source>
        <dbReference type="SAM" id="Phobius"/>
    </source>
</evidence>
<evidence type="ECO:0000259" key="11">
    <source>
        <dbReference type="PROSITE" id="PS50262"/>
    </source>
</evidence>
<dbReference type="SMART" id="SM01381">
    <property type="entry name" value="7TM_GPCR_Srsx"/>
    <property type="match status" value="1"/>
</dbReference>
<keyword evidence="6 10" id="KW-0472">Membrane</keyword>
<dbReference type="PANTHER" id="PTHR24235:SF27">
    <property type="entry name" value="NEUROPEPTIDE RECEPTOR NPR-1"/>
    <property type="match status" value="1"/>
</dbReference>
<protein>
    <submittedName>
        <fullName evidence="13">G_PROTEIN_RECEP_F1_2 domain-containing protein</fullName>
    </submittedName>
</protein>
<dbReference type="Gene3D" id="1.20.1070.10">
    <property type="entry name" value="Rhodopsin 7-helix transmembrane proteins"/>
    <property type="match status" value="1"/>
</dbReference>
<dbReference type="PROSITE" id="PS50262">
    <property type="entry name" value="G_PROTEIN_RECEP_F1_2"/>
    <property type="match status" value="1"/>
</dbReference>
<dbReference type="PROSITE" id="PS00237">
    <property type="entry name" value="G_PROTEIN_RECEP_F1_1"/>
    <property type="match status" value="1"/>
</dbReference>
<dbReference type="InterPro" id="IPR000276">
    <property type="entry name" value="GPCR_Rhodpsn"/>
</dbReference>
<evidence type="ECO:0000256" key="9">
    <source>
        <dbReference type="RuleBase" id="RU000688"/>
    </source>
</evidence>
<organism evidence="12 13">
    <name type="scientific">Parastrongyloides trichosuri</name>
    <name type="common">Possum-specific nematode worm</name>
    <dbReference type="NCBI Taxonomy" id="131310"/>
    <lineage>
        <taxon>Eukaryota</taxon>
        <taxon>Metazoa</taxon>
        <taxon>Ecdysozoa</taxon>
        <taxon>Nematoda</taxon>
        <taxon>Chromadorea</taxon>
        <taxon>Rhabditida</taxon>
        <taxon>Tylenchina</taxon>
        <taxon>Panagrolaimomorpha</taxon>
        <taxon>Strongyloidoidea</taxon>
        <taxon>Strongyloididae</taxon>
        <taxon>Parastrongyloides</taxon>
    </lineage>
</organism>
<keyword evidence="12" id="KW-1185">Reference proteome</keyword>
<dbReference type="STRING" id="131310.A0A0N4Z018"/>